<keyword evidence="3" id="KW-1185">Reference proteome</keyword>
<feature type="compositionally biased region" description="Basic and acidic residues" evidence="1">
    <location>
        <begin position="566"/>
        <end position="578"/>
    </location>
</feature>
<protein>
    <submittedName>
        <fullName evidence="2">Uncharacterized protein</fullName>
    </submittedName>
</protein>
<evidence type="ECO:0000256" key="1">
    <source>
        <dbReference type="SAM" id="MobiDB-lite"/>
    </source>
</evidence>
<comment type="caution">
    <text evidence="2">The sequence shown here is derived from an EMBL/GenBank/DDBJ whole genome shotgun (WGS) entry which is preliminary data.</text>
</comment>
<feature type="region of interest" description="Disordered" evidence="1">
    <location>
        <begin position="613"/>
        <end position="637"/>
    </location>
</feature>
<dbReference type="AlphaFoldDB" id="A0AA88I7M4"/>
<sequence length="714" mass="79788">MSLRIHAIEKMSDIQSKPEDTSKLHNIPHEHEAYHHGGGVLGVIGGLGHALEDVLVSKTRKRMTSTGEEMTTDERHWRHVAEEERTYNDFHPEVAPDTKVNTNPTPSDDKTTTTGQQHISHLTHAWPEPDSKLMVGSNPKATPSSQEEMEQVRIHMEKMGKQPFNKTVSHPEHVPRPVEKDISGEERPAISEFDRALDKLTGVYNNAHLMAEDIHSHPELSKKTYRRHKSESENKTSEEMFEEALDKISSAYGSSHITARDRLSGKSDEGVAYQWRLTEKGDSRKQLDEALDKLTAPFNSTRITPEEMLDANTLPSKETVKPGIQEPGQSRDYFEEAAHKLTAVYSSSADQADDIQHIVDEEFHIAHGKPPINVPEARNRTPLDDALDSLQNKLHKGLHVEDFPRYHWPEVPQEQRTKEGEAHPITDAVKDLMTKSKEMAEHGLEKSQEMAEQGVEKGKELSGSATEKGKELAESALQKGKEVTGTALEKGKEVTGSALERGKEMSGSAIEKGKEMLPEVEFAGRKNEPVNQTYAPASDIPERELNERAIESIKHYTKPVHQTYEPARDIDRKSELAREGMSTADSTIDKTGLDFERYRGAGSGALRQRILQEGQEGKEPAEREIVSGPKNTDIDPKSFLIGNQKLQVAEEKEPTMNLPQKRGIFSKISGMFFGKKEQAPTGSMTEHPQVSEISQKDQGESVEKATNEEALILT</sequence>
<gene>
    <name evidence="2" type="ORF">QYM36_003939</name>
</gene>
<feature type="region of interest" description="Disordered" evidence="1">
    <location>
        <begin position="444"/>
        <end position="543"/>
    </location>
</feature>
<feature type="compositionally biased region" description="Polar residues" evidence="1">
    <location>
        <begin position="680"/>
        <end position="693"/>
    </location>
</feature>
<organism evidence="2 3">
    <name type="scientific">Artemia franciscana</name>
    <name type="common">Brine shrimp</name>
    <name type="synonym">Artemia sanfranciscana</name>
    <dbReference type="NCBI Taxonomy" id="6661"/>
    <lineage>
        <taxon>Eukaryota</taxon>
        <taxon>Metazoa</taxon>
        <taxon>Ecdysozoa</taxon>
        <taxon>Arthropoda</taxon>
        <taxon>Crustacea</taxon>
        <taxon>Branchiopoda</taxon>
        <taxon>Anostraca</taxon>
        <taxon>Artemiidae</taxon>
        <taxon>Artemia</taxon>
    </lineage>
</organism>
<feature type="compositionally biased region" description="Basic and acidic residues" evidence="1">
    <location>
        <begin position="615"/>
        <end position="625"/>
    </location>
</feature>
<dbReference type="EMBL" id="JAVRJZ010000006">
    <property type="protein sequence ID" value="KAK2721794.1"/>
    <property type="molecule type" value="Genomic_DNA"/>
</dbReference>
<feature type="region of interest" description="Disordered" evidence="1">
    <location>
        <begin position="556"/>
        <end position="588"/>
    </location>
</feature>
<feature type="compositionally biased region" description="Basic and acidic residues" evidence="1">
    <location>
        <begin position="511"/>
        <end position="528"/>
    </location>
</feature>
<dbReference type="Proteomes" id="UP001187531">
    <property type="component" value="Unassembled WGS sequence"/>
</dbReference>
<reference evidence="2" key="1">
    <citation type="submission" date="2023-07" db="EMBL/GenBank/DDBJ databases">
        <title>Chromosome-level genome assembly of Artemia franciscana.</title>
        <authorList>
            <person name="Jo E."/>
        </authorList>
    </citation>
    <scope>NUCLEOTIDE SEQUENCE</scope>
    <source>
        <tissue evidence="2">Whole body</tissue>
    </source>
</reference>
<feature type="compositionally biased region" description="Polar residues" evidence="1">
    <location>
        <begin position="99"/>
        <end position="114"/>
    </location>
</feature>
<accession>A0AA88I7M4</accession>
<feature type="compositionally biased region" description="Basic and acidic residues" evidence="1">
    <location>
        <begin position="694"/>
        <end position="707"/>
    </location>
</feature>
<proteinExistence type="predicted"/>
<evidence type="ECO:0000313" key="3">
    <source>
        <dbReference type="Proteomes" id="UP001187531"/>
    </source>
</evidence>
<feature type="compositionally biased region" description="Basic and acidic residues" evidence="1">
    <location>
        <begin position="444"/>
        <end position="460"/>
    </location>
</feature>
<name>A0AA88I7M4_ARTSF</name>
<feature type="region of interest" description="Disordered" evidence="1">
    <location>
        <begin position="675"/>
        <end position="714"/>
    </location>
</feature>
<evidence type="ECO:0000313" key="2">
    <source>
        <dbReference type="EMBL" id="KAK2721794.1"/>
    </source>
</evidence>
<feature type="region of interest" description="Disordered" evidence="1">
    <location>
        <begin position="92"/>
        <end position="114"/>
    </location>
</feature>